<dbReference type="PANTHER" id="PTHR42735:SF6">
    <property type="entry name" value="SPHINGOSINE-1-PHOSPHATE LYASE 1"/>
    <property type="match status" value="1"/>
</dbReference>
<evidence type="ECO:0000256" key="3">
    <source>
        <dbReference type="ARBA" id="ARBA00004760"/>
    </source>
</evidence>
<evidence type="ECO:0000256" key="12">
    <source>
        <dbReference type="ARBA" id="ARBA00023239"/>
    </source>
</evidence>
<dbReference type="PANTHER" id="PTHR42735">
    <property type="match status" value="1"/>
</dbReference>
<comment type="subcellular location">
    <subcellularLocation>
        <location evidence="2">Endoplasmic reticulum membrane</location>
        <topology evidence="2">Single-pass membrane protein</topology>
    </subcellularLocation>
</comment>
<evidence type="ECO:0000256" key="4">
    <source>
        <dbReference type="ARBA" id="ARBA00004991"/>
    </source>
</evidence>
<comment type="similarity">
    <text evidence="13">Belongs to the group II decarboxylase family. Sphingosine-1-phosphate lyase subfamily.</text>
</comment>
<comment type="pathway">
    <text evidence="3">Lipid metabolism; sphingolipid metabolism.</text>
</comment>
<name>A0ABD2Q6D7_9PLAT</name>
<evidence type="ECO:0000256" key="11">
    <source>
        <dbReference type="ARBA" id="ARBA00023136"/>
    </source>
</evidence>
<evidence type="ECO:0000256" key="7">
    <source>
        <dbReference type="ARBA" id="ARBA00022898"/>
    </source>
</evidence>
<dbReference type="Gene3D" id="3.40.640.10">
    <property type="entry name" value="Type I PLP-dependent aspartate aminotransferase-like (Major domain)"/>
    <property type="match status" value="1"/>
</dbReference>
<evidence type="ECO:0000256" key="17">
    <source>
        <dbReference type="RuleBase" id="RU000382"/>
    </source>
</evidence>
<proteinExistence type="inferred from homology"/>
<evidence type="ECO:0000313" key="19">
    <source>
        <dbReference type="Proteomes" id="UP001626550"/>
    </source>
</evidence>
<dbReference type="GO" id="GO:0006665">
    <property type="term" value="P:sphingolipid metabolic process"/>
    <property type="evidence" value="ECO:0007669"/>
    <property type="project" value="UniProtKB-KW"/>
</dbReference>
<comment type="pathway">
    <text evidence="4">Sphingolipid metabolism.</text>
</comment>
<evidence type="ECO:0000256" key="16">
    <source>
        <dbReference type="PIRSR" id="PIRSR602129-50"/>
    </source>
</evidence>
<protein>
    <recommendedName>
        <fullName evidence="14">sphinganine-1-phosphate aldolase</fullName>
        <ecNumber evidence="14">4.1.2.27</ecNumber>
    </recommendedName>
    <alternativeName>
        <fullName evidence="15">Sphingosine-1-phosphate aldolase</fullName>
    </alternativeName>
</protein>
<dbReference type="SUPFAM" id="SSF53383">
    <property type="entry name" value="PLP-dependent transferases"/>
    <property type="match status" value="2"/>
</dbReference>
<evidence type="ECO:0000256" key="6">
    <source>
        <dbReference type="ARBA" id="ARBA00022824"/>
    </source>
</evidence>
<dbReference type="Proteomes" id="UP001626550">
    <property type="component" value="Unassembled WGS sequence"/>
</dbReference>
<dbReference type="EC" id="4.1.2.27" evidence="14"/>
<dbReference type="InterPro" id="IPR002129">
    <property type="entry name" value="PyrdxlP-dep_de-COase"/>
</dbReference>
<feature type="modified residue" description="N6-(pyridoxal phosphate)lysine" evidence="16">
    <location>
        <position position="350"/>
    </location>
</feature>
<organism evidence="18 19">
    <name type="scientific">Cichlidogyrus casuarinus</name>
    <dbReference type="NCBI Taxonomy" id="1844966"/>
    <lineage>
        <taxon>Eukaryota</taxon>
        <taxon>Metazoa</taxon>
        <taxon>Spiralia</taxon>
        <taxon>Lophotrochozoa</taxon>
        <taxon>Platyhelminthes</taxon>
        <taxon>Monogenea</taxon>
        <taxon>Monopisthocotylea</taxon>
        <taxon>Dactylogyridea</taxon>
        <taxon>Ancyrocephalidae</taxon>
        <taxon>Cichlidogyrus</taxon>
    </lineage>
</organism>
<keyword evidence="7 16" id="KW-0663">Pyridoxal phosphate</keyword>
<dbReference type="InterPro" id="IPR015424">
    <property type="entry name" value="PyrdxlP-dep_Trfase"/>
</dbReference>
<evidence type="ECO:0000256" key="14">
    <source>
        <dbReference type="ARBA" id="ARBA00038965"/>
    </source>
</evidence>
<evidence type="ECO:0000256" key="9">
    <source>
        <dbReference type="ARBA" id="ARBA00022989"/>
    </source>
</evidence>
<evidence type="ECO:0000256" key="13">
    <source>
        <dbReference type="ARBA" id="ARBA00038302"/>
    </source>
</evidence>
<dbReference type="Gene3D" id="3.90.1150.10">
    <property type="entry name" value="Aspartate Aminotransferase, domain 1"/>
    <property type="match status" value="1"/>
</dbReference>
<keyword evidence="9" id="KW-1133">Transmembrane helix</keyword>
<dbReference type="Gene3D" id="6.10.140.2150">
    <property type="match status" value="1"/>
</dbReference>
<keyword evidence="12 17" id="KW-0456">Lyase</keyword>
<dbReference type="GO" id="GO:0008117">
    <property type="term" value="F:sphinganine-1-phosphate aldolase activity"/>
    <property type="evidence" value="ECO:0007669"/>
    <property type="project" value="UniProtKB-EC"/>
</dbReference>
<dbReference type="InterPro" id="IPR015421">
    <property type="entry name" value="PyrdxlP-dep_Trfase_major"/>
</dbReference>
<evidence type="ECO:0000256" key="5">
    <source>
        <dbReference type="ARBA" id="ARBA00022692"/>
    </source>
</evidence>
<evidence type="ECO:0000256" key="10">
    <source>
        <dbReference type="ARBA" id="ARBA00023098"/>
    </source>
</evidence>
<evidence type="ECO:0000256" key="1">
    <source>
        <dbReference type="ARBA" id="ARBA00001933"/>
    </source>
</evidence>
<gene>
    <name evidence="18" type="primary">SGPL1_2</name>
    <name evidence="18" type="ORF">Ciccas_007633</name>
</gene>
<dbReference type="FunFam" id="6.10.140.2150:FF:000001">
    <property type="entry name" value="Sphingosine-1-phosphate lyase 1"/>
    <property type="match status" value="1"/>
</dbReference>
<dbReference type="InterPro" id="IPR015422">
    <property type="entry name" value="PyrdxlP-dep_Trfase_small"/>
</dbReference>
<keyword evidence="10" id="KW-0443">Lipid metabolism</keyword>
<dbReference type="AlphaFoldDB" id="A0ABD2Q6D7"/>
<reference evidence="18 19" key="1">
    <citation type="submission" date="2024-11" db="EMBL/GenBank/DDBJ databases">
        <title>Adaptive evolution of stress response genes in parasites aligns with host niche diversity.</title>
        <authorList>
            <person name="Hahn C."/>
            <person name="Resl P."/>
        </authorList>
    </citation>
    <scope>NUCLEOTIDE SEQUENCE [LARGE SCALE GENOMIC DNA]</scope>
    <source>
        <strain evidence="18">EGGRZ-B1_66</strain>
        <tissue evidence="18">Body</tissue>
    </source>
</reference>
<evidence type="ECO:0000313" key="18">
    <source>
        <dbReference type="EMBL" id="KAL3313761.1"/>
    </source>
</evidence>
<keyword evidence="19" id="KW-1185">Reference proteome</keyword>
<dbReference type="Pfam" id="PF00282">
    <property type="entry name" value="Pyridoxal_deC"/>
    <property type="match status" value="1"/>
</dbReference>
<keyword evidence="8" id="KW-0746">Sphingolipid metabolism</keyword>
<keyword evidence="11" id="KW-0472">Membrane</keyword>
<evidence type="ECO:0000256" key="8">
    <source>
        <dbReference type="ARBA" id="ARBA00022919"/>
    </source>
</evidence>
<dbReference type="InterPro" id="IPR050477">
    <property type="entry name" value="GrpII_AminoAcid_Decarb"/>
</dbReference>
<comment type="cofactor">
    <cofactor evidence="1 16 17">
        <name>pyridoxal 5'-phosphate</name>
        <dbReference type="ChEBI" id="CHEBI:597326"/>
    </cofactor>
</comment>
<evidence type="ECO:0000256" key="15">
    <source>
        <dbReference type="ARBA" id="ARBA00042568"/>
    </source>
</evidence>
<dbReference type="GO" id="GO:0005789">
    <property type="term" value="C:endoplasmic reticulum membrane"/>
    <property type="evidence" value="ECO:0007669"/>
    <property type="project" value="UniProtKB-SubCell"/>
</dbReference>
<evidence type="ECO:0000256" key="2">
    <source>
        <dbReference type="ARBA" id="ARBA00004389"/>
    </source>
</evidence>
<sequence length="606" mass="67829">MPDVIFSLKLVQHLRDGFKQLTSQAFLPFKRLYPGLNYNHFLVAVLFTIVIAEFLCKFFSLNGSFKSKVFKIVTSLPFADRILHKELDSARKNVFEAVHGKKKQTKYTTELPEIGLNKNDVLKIITNYRKTQELDWKKGFASGTVYANDPELEKLMVEVFKDSMWSNPLHPDIFPDLRRMEAETVRMVLNMYHGDKNSCGTMTSGGTESIIMACRSFKERAKQAGIARPNIIAADSAHAAFDKAADYFEMDLIHVPVDETTRKVNLKRMEEAINSSTCMLVASAPSFAHGAIDPVPEIAELGLRYNIPVHVDCCLGGFLLPFMEKADFRDIPIFDFRLPGVTSISCDTHKYGFAPKGTSVIMYRDDGFRQKQFFCAPNWTGGVYASPTIAGSRPGALIALTWASLMYHGLKVTINTCDNDWSIDELKEGSALHRWWSVIRVHSERISLLMNPEPSLVGYVDSTTRIVKTARMIARELAKIPGIRVMGDPKVCVVAFTSDEFDIYQLSQEMSHRPASGTNWSLNVLQFPSSIHLCVTDRHTESGRAESFIQDVREIAEKLMKTKGAKSTGMAAVYGMSQLIPDRAIVGSLAKHFLVACYATPDPSDS</sequence>
<comment type="caution">
    <text evidence="18">The sequence shown here is derived from an EMBL/GenBank/DDBJ whole genome shotgun (WGS) entry which is preliminary data.</text>
</comment>
<keyword evidence="6" id="KW-0256">Endoplasmic reticulum</keyword>
<keyword evidence="5" id="KW-0812">Transmembrane</keyword>
<accession>A0ABD2Q6D7</accession>
<dbReference type="FunFam" id="3.40.640.10:FF:000020">
    <property type="entry name" value="sphingosine-1-phosphate lyase 1"/>
    <property type="match status" value="1"/>
</dbReference>
<dbReference type="EMBL" id="JBJKFK010001200">
    <property type="protein sequence ID" value="KAL3313761.1"/>
    <property type="molecule type" value="Genomic_DNA"/>
</dbReference>